<dbReference type="PANTHER" id="PTHR36435">
    <property type="entry name" value="SLR1288 PROTEIN"/>
    <property type="match status" value="1"/>
</dbReference>
<dbReference type="Pfam" id="PF02517">
    <property type="entry name" value="Rce1-like"/>
    <property type="match status" value="1"/>
</dbReference>
<dbReference type="GO" id="GO:0080120">
    <property type="term" value="P:CAAX-box protein maturation"/>
    <property type="evidence" value="ECO:0007669"/>
    <property type="project" value="UniProtKB-ARBA"/>
</dbReference>
<feature type="transmembrane region" description="Helical" evidence="1">
    <location>
        <begin position="211"/>
        <end position="227"/>
    </location>
</feature>
<evidence type="ECO:0000256" key="1">
    <source>
        <dbReference type="SAM" id="Phobius"/>
    </source>
</evidence>
<evidence type="ECO:0000313" key="4">
    <source>
        <dbReference type="Proteomes" id="UP000245488"/>
    </source>
</evidence>
<dbReference type="EMBL" id="NXNG01000001">
    <property type="protein sequence ID" value="PWT27667.1"/>
    <property type="molecule type" value="Genomic_DNA"/>
</dbReference>
<dbReference type="PANTHER" id="PTHR36435:SF1">
    <property type="entry name" value="CAAX AMINO TERMINAL PROTEASE FAMILY PROTEIN"/>
    <property type="match status" value="1"/>
</dbReference>
<feature type="transmembrane region" description="Helical" evidence="1">
    <location>
        <begin position="39"/>
        <end position="65"/>
    </location>
</feature>
<feature type="transmembrane region" description="Helical" evidence="1">
    <location>
        <begin position="332"/>
        <end position="351"/>
    </location>
</feature>
<name>A0A317G2D7_BUTFI</name>
<feature type="transmembrane region" description="Helical" evidence="1">
    <location>
        <begin position="77"/>
        <end position="99"/>
    </location>
</feature>
<dbReference type="Proteomes" id="UP000245488">
    <property type="component" value="Chromosome"/>
</dbReference>
<accession>A0A317G2D7</accession>
<feature type="transmembrane region" description="Helical" evidence="1">
    <location>
        <begin position="234"/>
        <end position="257"/>
    </location>
</feature>
<gene>
    <name evidence="3" type="ORF">CPT75_11450</name>
</gene>
<sequence length="356" mass="40011">MEVLLTRLFEVYMDNNFNLEASVISDDIKVKKGRFAYNISAFGLFLFGIISTFFQIIMQIALIILSKGDPSIASSDWANYVLILIPMYVIAFPLTMLFFRIAPKAPFDKKKIPVSKLISYFVMMIPLTLLLNIFSILLASALSDGSATNPLNDLVTEVNIWQIGTVVVLAPIVEEMIFRKFVIDRTRQYGEMLSLIFSALCFSLFHMNIFQIFYAFALGLLLAYIYIRSGNIRYTIGLHMAFNFWGSVIPLTIGSLVSDEVLSSLQSSDAATVIQTLSPEQISGIAIYGMYILAELILFIAGIILWINSFAKKEFRIEQASMELPKGRRFKTAFVTIGFGFFLALCLYGTITTFLA</sequence>
<comment type="caution">
    <text evidence="3">The sequence shown here is derived from an EMBL/GenBank/DDBJ whole genome shotgun (WGS) entry which is preliminary data.</text>
</comment>
<evidence type="ECO:0000259" key="2">
    <source>
        <dbReference type="Pfam" id="PF02517"/>
    </source>
</evidence>
<keyword evidence="1" id="KW-1133">Transmembrane helix</keyword>
<reference evidence="3 4" key="1">
    <citation type="submission" date="2017-09" db="EMBL/GenBank/DDBJ databases">
        <title>High-quality draft genome sequence of Butyrivibrio fibrisolvens INBov1, isolated from cow rumen.</title>
        <authorList>
            <person name="Rodriguez Hernaez J."/>
            <person name="Rivarola M."/>
            <person name="Paniego N."/>
            <person name="Cravero S."/>
            <person name="Ceron Cucchi M."/>
            <person name="Martinez M.C."/>
        </authorList>
    </citation>
    <scope>NUCLEOTIDE SEQUENCE [LARGE SCALE GENOMIC DNA]</scope>
    <source>
        <strain evidence="3 4">INBov1</strain>
    </source>
</reference>
<keyword evidence="1" id="KW-0812">Transmembrane</keyword>
<organism evidence="3 4">
    <name type="scientific">Butyrivibrio fibrisolvens</name>
    <dbReference type="NCBI Taxonomy" id="831"/>
    <lineage>
        <taxon>Bacteria</taxon>
        <taxon>Bacillati</taxon>
        <taxon>Bacillota</taxon>
        <taxon>Clostridia</taxon>
        <taxon>Lachnospirales</taxon>
        <taxon>Lachnospiraceae</taxon>
        <taxon>Butyrivibrio</taxon>
    </lineage>
</organism>
<dbReference type="InterPro" id="IPR003675">
    <property type="entry name" value="Rce1/LyrA-like_dom"/>
</dbReference>
<feature type="transmembrane region" description="Helical" evidence="1">
    <location>
        <begin position="120"/>
        <end position="140"/>
    </location>
</feature>
<evidence type="ECO:0000313" key="3">
    <source>
        <dbReference type="EMBL" id="PWT27667.1"/>
    </source>
</evidence>
<dbReference type="GO" id="GO:0004175">
    <property type="term" value="F:endopeptidase activity"/>
    <property type="evidence" value="ECO:0007669"/>
    <property type="project" value="UniProtKB-ARBA"/>
</dbReference>
<protein>
    <recommendedName>
        <fullName evidence="2">CAAX prenyl protease 2/Lysostaphin resistance protein A-like domain-containing protein</fullName>
    </recommendedName>
</protein>
<dbReference type="AlphaFoldDB" id="A0A317G2D7"/>
<keyword evidence="4" id="KW-1185">Reference proteome</keyword>
<feature type="domain" description="CAAX prenyl protease 2/Lysostaphin resistance protein A-like" evidence="2">
    <location>
        <begin position="159"/>
        <end position="244"/>
    </location>
</feature>
<keyword evidence="1" id="KW-0472">Membrane</keyword>
<proteinExistence type="predicted"/>
<dbReference type="InterPro" id="IPR052710">
    <property type="entry name" value="CAAX_protease"/>
</dbReference>
<feature type="transmembrane region" description="Helical" evidence="1">
    <location>
        <begin position="285"/>
        <end position="311"/>
    </location>
</feature>